<dbReference type="Proteomes" id="UP001302652">
    <property type="component" value="Chromosome 3"/>
</dbReference>
<dbReference type="RefSeq" id="WP_317016785.1">
    <property type="nucleotide sequence ID" value="NZ_CP136511.1"/>
</dbReference>
<evidence type="ECO:0000313" key="2">
    <source>
        <dbReference type="Proteomes" id="UP001302652"/>
    </source>
</evidence>
<gene>
    <name evidence="1" type="ORF">RW095_01250</name>
</gene>
<organism evidence="1 2">
    <name type="scientific">Paraburkholderia kirstenboschensis</name>
    <dbReference type="NCBI Taxonomy" id="1245436"/>
    <lineage>
        <taxon>Bacteria</taxon>
        <taxon>Pseudomonadati</taxon>
        <taxon>Pseudomonadota</taxon>
        <taxon>Betaproteobacteria</taxon>
        <taxon>Burkholderiales</taxon>
        <taxon>Burkholderiaceae</taxon>
        <taxon>Paraburkholderia</taxon>
    </lineage>
</organism>
<proteinExistence type="predicted"/>
<dbReference type="EMBL" id="CP136511">
    <property type="protein sequence ID" value="WOD14778.1"/>
    <property type="molecule type" value="Genomic_DNA"/>
</dbReference>
<keyword evidence="2" id="KW-1185">Reference proteome</keyword>
<name>A0ABZ0EC22_9BURK</name>
<reference evidence="1 2" key="1">
    <citation type="submission" date="2023-10" db="EMBL/GenBank/DDBJ databases">
        <title>Surface-active antibiotics is a multifunctional adaptation for post-fire microbes.</title>
        <authorList>
            <person name="Liu M.D."/>
            <person name="Du Y."/>
            <person name="Koupaei S.K."/>
            <person name="Kim N.R."/>
            <person name="Zhang W."/>
            <person name="Traxler M.F."/>
        </authorList>
    </citation>
    <scope>NUCLEOTIDE SEQUENCE [LARGE SCALE GENOMIC DNA]</scope>
    <source>
        <strain evidence="1 2">F3</strain>
    </source>
</reference>
<sequence>MDTLISRLASNSLTGKFIFIEPTYDARNDFRNGNSMHPAGDVRSGEALVMQVYDAISTSSIWLLICAAN</sequence>
<protein>
    <submittedName>
        <fullName evidence="1">Uncharacterized protein</fullName>
    </submittedName>
</protein>
<accession>A0ABZ0EC22</accession>
<evidence type="ECO:0000313" key="1">
    <source>
        <dbReference type="EMBL" id="WOD14778.1"/>
    </source>
</evidence>